<protein>
    <recommendedName>
        <fullName evidence="3">Major tropism determinant N-terminal domain-containing protein</fullName>
    </recommendedName>
</protein>
<accession>A0A432AWU7</accession>
<dbReference type="EMBL" id="RXYK01000002">
    <property type="protein sequence ID" value="RTY39588.1"/>
    <property type="molecule type" value="Genomic_DNA"/>
</dbReference>
<reference evidence="1 2" key="1">
    <citation type="submission" date="2018-12" db="EMBL/GenBank/DDBJ databases">
        <authorList>
            <person name="Lunina O.N."/>
            <person name="Grouzdev D.S."/>
            <person name="Gorlenko V.M."/>
            <person name="Savvichev A.S."/>
        </authorList>
    </citation>
    <scope>NUCLEOTIDE SEQUENCE [LARGE SCALE GENOMIC DNA]</scope>
    <source>
        <strain evidence="1 2">BrKhr-17</strain>
    </source>
</reference>
<dbReference type="RefSeq" id="WP_126341527.1">
    <property type="nucleotide sequence ID" value="NZ_RXYJ01000002.1"/>
</dbReference>
<evidence type="ECO:0000313" key="1">
    <source>
        <dbReference type="EMBL" id="RTY39588.1"/>
    </source>
</evidence>
<sequence>MAQKILMKKSTIPGRVPGTEDLQVGELAVNTADGRLFSKHADGAVVPLGAAPEASGGGAGSVEAVATGEIMAGCAVVLNTDGTVSRAESGVSSSVPATGGIDIFDIRAAFDEVSGKLVVAYVIEGDDIDTCNGYAVVGAVAGGSISFGPPVMYNPMGNINEMETGYTQVVYVPSWGRVVIAYLSTDGGCNPDTICLVEGTVQGDHLQLGVPVVVAEPEWITAVNCVVGPSNGNIIVFLWDDGLLFVRAASFNGSSISLGPPYSESVGGFIWGGAVSWDTLNDRLIYVDSEWADNGDNMELRVRVGTLTGTSIAFGLVIEIFITLTCDSSLDCCFDVAAGKTIMSYADPTGQWMAVPLSLSGTTVTPGTPAALPMNGLRERTQMTYCPAVGKVVIVGEDEVVLASAVGGSLSFSEPEEYYSNADRFAAAVAVSGSGTLVIAHKKDHPDQTGYARAGSLTPDAILFESANLTTENFLGVASEACLDGEMATVQTVGAVAANQTGLVVGRRYYVSEGGELDLTPADPEVYAGLALSSTTLLVKG</sequence>
<dbReference type="Proteomes" id="UP000279908">
    <property type="component" value="Unassembled WGS sequence"/>
</dbReference>
<evidence type="ECO:0000313" key="2">
    <source>
        <dbReference type="Proteomes" id="UP000279908"/>
    </source>
</evidence>
<comment type="caution">
    <text evidence="1">The sequence shown here is derived from an EMBL/GenBank/DDBJ whole genome shotgun (WGS) entry which is preliminary data.</text>
</comment>
<organism evidence="1 2">
    <name type="scientific">Chlorobium phaeovibrioides</name>
    <dbReference type="NCBI Taxonomy" id="1094"/>
    <lineage>
        <taxon>Bacteria</taxon>
        <taxon>Pseudomonadati</taxon>
        <taxon>Chlorobiota</taxon>
        <taxon>Chlorobiia</taxon>
        <taxon>Chlorobiales</taxon>
        <taxon>Chlorobiaceae</taxon>
        <taxon>Chlorobium/Pelodictyon group</taxon>
        <taxon>Chlorobium</taxon>
    </lineage>
</organism>
<name>A0A432AWU7_CHLPH</name>
<dbReference type="AlphaFoldDB" id="A0A432AWU7"/>
<gene>
    <name evidence="1" type="ORF">EKD02_02640</name>
</gene>
<proteinExistence type="predicted"/>
<evidence type="ECO:0008006" key="3">
    <source>
        <dbReference type="Google" id="ProtNLM"/>
    </source>
</evidence>